<dbReference type="InterPro" id="IPR020806">
    <property type="entry name" value="PKS_PP-bd"/>
</dbReference>
<dbReference type="SUPFAM" id="SSF47336">
    <property type="entry name" value="ACP-like"/>
    <property type="match status" value="3"/>
</dbReference>
<keyword evidence="3" id="KW-0597">Phosphoprotein</keyword>
<proteinExistence type="predicted"/>
<dbReference type="RefSeq" id="WP_344027074.1">
    <property type="nucleotide sequence ID" value="NZ_BAAABX010000048.1"/>
</dbReference>
<protein>
    <recommendedName>
        <fullName evidence="5">Carrier domain-containing protein</fullName>
    </recommendedName>
</protein>
<dbReference type="NCBIfam" id="TIGR01733">
    <property type="entry name" value="AA-adenyl-dom"/>
    <property type="match status" value="3"/>
</dbReference>
<sequence length="2897" mass="312230">MTFVHELFQEQCRRTPDATAVVCGDETVGYADLNARANRLARHLVALGAGPEHRVAVRLPRSVDALVALLATLKAGAAHLPVDPGQPAERTAALLRDAAPTAVLDAPLAAVADHPATDLTDADRTAALHPAHPAYVIHTSGSTGTPKGVVVEHRSLTNLFHHHTDTQYADLAAAGERLRVGGIAPLAFDASWDPVLWMVAGHELHLLDEETRRDPAALTDYVRRHRLDVIDLTPSHLEQLLPYGLIRDPGARPRLVVLGGEALGEPLWRELRDTPGVTAHNLYGPTECTVDALWAPSTAAEDVVVGGPVRHTTAHVLDERLRPVPTGETGELYVAGAALARGYLDRPGQTADRFVADPYGPPGTRMYRTGDLVRRGEDGLLRYAGRADDQVKIRGFRVEPGEIETVLREHPAVAQAAVHVHDFGGNDRRLIAYVVPVAGGATPDDVRRHAARHLPGHMVPAAVVPLDALPLTANGKLDRAALPAPHPGDTAPAAAPRSAGERRLCELFAEVLRLPRVAPDDSFLALGGDSLLAIRLTGRIGAALGVRATVREVFEHPTPAGLADALDGLSTTPVAPLRPGVRPERIPLSFAQQRLWFLDRLEGPSPTYNVPVVSRLSGPLDREALRLALRDVVARHEALRTVLPETDGAPVQHVLPAEQAVPVLTVEHVASSEVEERLREAARHAFDLAADIPVRAWLFELAPDEHVLMVLVHHIAVDGWSLDPLGRDLGTAYAARRSGAEPDWAPLPVQYADYTLWQREALDDTTAQADFWKRELAGIPDELGLPFDRPRPAVASYHGGTVDFRVPADVHRRLVELSHRRGVTMFMVFQTALALLLSKLTGGTDIPVGTPVAGRADEALDDLVGFFVNTVVLRNDLSGHPTFEDLLERTRETDLAAFAHQDIPFEQVVEAVNPVRSLARNPLFQVSITMNDLDTALSLPGLAVTGRQQTFGVSRFDLNVNFHEQDHGVGGNVEFNADLFDTATVQDIADRLVRLLTAVADDAARPCGALDVLAPEERERILTTWNDTALDVPAATLPDLLEAQAVRTPDAPAVQTGDLTLTYAQLNARANQLARHLVAHGVGPEALVALQLPRSADLVVAVWAVLKAGGAYLPIDAEYPAERNAFMLRDARPTLVLTEPVDVSHLPDGNLTDAERTAPLLPAHPAYVIYTSGSTGVPKGVSMPGAALVNLVVWWATWEPPRRIALFSAISFDVSPMELLIATTSGGCIVVPDDTIRKDPERLVAWLADQEISDLTVVPNLVLNAVCEAARTAGTSLPALRHVGQGGEALVLSGAVQDIFRADEGRRLDNCYGPTETHMATGYRMPARAEDWPADPPIGGPIGNTQVYVLDRWLQPVPAGVVGELYIAGDQLARGYVDRPGQTAGRFVANPYGPPGARMYRSGDLVRWRADGELLFIGRADHQVKIRGFRIELGEIETVLRQHPGLAQVAVIPFEDRPGAKRLVAYVVPTGEAPGTDELRRHVAAALPDYMVPSAFITLDRMPLSPNGKLERRELPSPAVETTARAPRTRVEKALCEIWSDVLDAPVAGIDDDFFALGGHSLTATRVISRIRARLHADLPVRALFEHPTPAGLAALVDAADAAGPRLAPRPRPERIPLSFAQQRLWFLDRLEGPSPTYNNPLVSRLSGPLDQEALRLALRDVVARHEALRTVYPETDGEPVQHILPAEQAVPALTVERATPDGLEERLREAARHTFDLAADIPVRARLFELAPDEHVLMILVHHIASDGWSLDPLGRDLGTAYAARRSGAAPQWAPLPVQYADYTLWQREALGDMTDQADFWRQELAGLPDEMGLPFDRPRPAVASYRGATVDFRVDPDTHRGLMELARRCGVTTFMVFQAAVAVLLSKLTGGSDIPVGTPVAGRADEALDGLVGFFVNTVVLRNDLSGNPTFEEFLERTRETDLAAFAHQDIPFEHLVRELNPARSAGRHPLFQVMMPFNSGLADTGIPLPGLEAHTEPEPLAVAKFDLSINLREEFDPAGEPTGVWGAIDYSTDLFDHRTVVAVAERLHRVLDAVLADPSAALSDIDVLGADERRQLLTEWNGAPAPEGETAFAHRLFEEQAARVPAAPAVICGEVGLDYAEVNRRANRLARWLIARGVGPEDRVGVALPRSADLVVALLAVWKAGAAYLPVDPAYPAERIAFMTGDAAPRVVLDGPVDTRGHADHDVTDAERNGPLHPAHPAYVIYTSGSTGRPKGVVTEHRALAAYLRHCRSAYPGVPGTGALHSSFSFDLTVTTLHGQLTTGGCVRIGELTEDGVRGTARPDFAKVTPSHLELLSALPEHASPERCLVIGGETLTGAALRTWRDRHPQVTVVNAYGPTETTVNCCDHRLPPGEPVGPGPVPIGRPFPGVRMYVLDHRLRPVPVGTAGELYVGGDQLARGYLGRPALTAERFVADPFGPPGARLYRTGDLARWLPDGVLEFAGRADTQVKVRGHRIELGEIEGVLREQPGVARAAATVHSFGAGDRRLVGYVVPEPGTTPDLTVIRRRAARMLPAPMVPSALLALPELPLTPNGKLDRRALPLPASTGTGAGRAPRTRREQLLCDLFAEVLGVPRAGVDDSFFDLGGHSLLVIRLADRIRTALGTAVNIRDLLDAPTPAALAERLAADGGAGTADPLAPVLRLRGGRGTPLFCVHPAAGIGWVYAGLLRHLEPGRPVYALQAPGLGTPGHAAGSPEDVVKDYLARIREVQPNGPYALAGWSVGGLIAHMLAVRLQDEGEDVALLALLDSYPRVPEDGEDEQGDADEATALRQLAASLGQDVTPDGTLAGLADVEVSDLVRVYREMSHTYAEPVLGRFRGDLLLFRATADKPAGSPYTPDLWRPHLTGDLHVHPVDCTHGEMTRPDPTAVVGPVLDERLTRATPADHDPSGETP</sequence>
<dbReference type="Gene3D" id="1.10.1200.10">
    <property type="entry name" value="ACP-like"/>
    <property type="match status" value="2"/>
</dbReference>
<dbReference type="Gene3D" id="3.40.50.1820">
    <property type="entry name" value="alpha/beta hydrolase"/>
    <property type="match status" value="1"/>
</dbReference>
<dbReference type="InterPro" id="IPR023213">
    <property type="entry name" value="CAT-like_dom_sf"/>
</dbReference>
<evidence type="ECO:0000256" key="4">
    <source>
        <dbReference type="SAM" id="MobiDB-lite"/>
    </source>
</evidence>
<dbReference type="SMART" id="SM00824">
    <property type="entry name" value="PKS_TE"/>
    <property type="match status" value="1"/>
</dbReference>
<dbReference type="InterPro" id="IPR029058">
    <property type="entry name" value="AB_hydrolase_fold"/>
</dbReference>
<keyword evidence="7" id="KW-1185">Reference proteome</keyword>
<dbReference type="PANTHER" id="PTHR45527:SF1">
    <property type="entry name" value="FATTY ACID SYNTHASE"/>
    <property type="match status" value="1"/>
</dbReference>
<organism evidence="6 7">
    <name type="scientific">Streptomyces luteireticuli</name>
    <dbReference type="NCBI Taxonomy" id="173858"/>
    <lineage>
        <taxon>Bacteria</taxon>
        <taxon>Bacillati</taxon>
        <taxon>Actinomycetota</taxon>
        <taxon>Actinomycetes</taxon>
        <taxon>Kitasatosporales</taxon>
        <taxon>Streptomycetaceae</taxon>
        <taxon>Streptomyces</taxon>
    </lineage>
</organism>
<dbReference type="InterPro" id="IPR045851">
    <property type="entry name" value="AMP-bd_C_sf"/>
</dbReference>
<dbReference type="Pfam" id="PF00501">
    <property type="entry name" value="AMP-binding"/>
    <property type="match status" value="3"/>
</dbReference>
<dbReference type="Pfam" id="PF00975">
    <property type="entry name" value="Thioesterase"/>
    <property type="match status" value="1"/>
</dbReference>
<dbReference type="InterPro" id="IPR020802">
    <property type="entry name" value="TesA-like"/>
</dbReference>
<dbReference type="Gene3D" id="2.30.38.10">
    <property type="entry name" value="Luciferase, Domain 3"/>
    <property type="match status" value="3"/>
</dbReference>
<accession>A0ABP3IQU5</accession>
<comment type="caution">
    <text evidence="6">The sequence shown here is derived from an EMBL/GenBank/DDBJ whole genome shotgun (WGS) entry which is preliminary data.</text>
</comment>
<evidence type="ECO:0000256" key="1">
    <source>
        <dbReference type="ARBA" id="ARBA00001957"/>
    </source>
</evidence>
<evidence type="ECO:0000256" key="3">
    <source>
        <dbReference type="ARBA" id="ARBA00022553"/>
    </source>
</evidence>
<dbReference type="PROSITE" id="PS00455">
    <property type="entry name" value="AMP_BINDING"/>
    <property type="match status" value="3"/>
</dbReference>
<dbReference type="PROSITE" id="PS00012">
    <property type="entry name" value="PHOSPHOPANTETHEINE"/>
    <property type="match status" value="3"/>
</dbReference>
<keyword evidence="2" id="KW-0596">Phosphopantetheine</keyword>
<dbReference type="CDD" id="cd05930">
    <property type="entry name" value="A_NRPS"/>
    <property type="match status" value="3"/>
</dbReference>
<dbReference type="Proteomes" id="UP001500879">
    <property type="component" value="Unassembled WGS sequence"/>
</dbReference>
<dbReference type="SMART" id="SM00823">
    <property type="entry name" value="PKS_PP"/>
    <property type="match status" value="3"/>
</dbReference>
<dbReference type="InterPro" id="IPR020845">
    <property type="entry name" value="AMP-binding_CS"/>
</dbReference>
<dbReference type="EMBL" id="BAAABX010000048">
    <property type="protein sequence ID" value="GAA0418115.1"/>
    <property type="molecule type" value="Genomic_DNA"/>
</dbReference>
<dbReference type="Gene3D" id="3.40.50.980">
    <property type="match status" value="6"/>
</dbReference>
<dbReference type="Pfam" id="PF13193">
    <property type="entry name" value="AMP-binding_C"/>
    <property type="match status" value="3"/>
</dbReference>
<dbReference type="Pfam" id="PF00550">
    <property type="entry name" value="PP-binding"/>
    <property type="match status" value="3"/>
</dbReference>
<feature type="domain" description="Carrier" evidence="5">
    <location>
        <begin position="495"/>
        <end position="570"/>
    </location>
</feature>
<feature type="compositionally biased region" description="Low complexity" evidence="4">
    <location>
        <begin position="2548"/>
        <end position="2558"/>
    </location>
</feature>
<feature type="domain" description="Carrier" evidence="5">
    <location>
        <begin position="2558"/>
        <end position="2633"/>
    </location>
</feature>
<dbReference type="SUPFAM" id="SSF52777">
    <property type="entry name" value="CoA-dependent acyltransferases"/>
    <property type="match status" value="4"/>
</dbReference>
<dbReference type="InterPro" id="IPR036736">
    <property type="entry name" value="ACP-like_sf"/>
</dbReference>
<evidence type="ECO:0000256" key="2">
    <source>
        <dbReference type="ARBA" id="ARBA00022450"/>
    </source>
</evidence>
<dbReference type="CDD" id="cd19540">
    <property type="entry name" value="LCL_NRPS-like"/>
    <property type="match status" value="2"/>
</dbReference>
<feature type="region of interest" description="Disordered" evidence="4">
    <location>
        <begin position="2540"/>
        <end position="2559"/>
    </location>
</feature>
<feature type="domain" description="Carrier" evidence="5">
    <location>
        <begin position="1526"/>
        <end position="1601"/>
    </location>
</feature>
<evidence type="ECO:0000259" key="5">
    <source>
        <dbReference type="PROSITE" id="PS50075"/>
    </source>
</evidence>
<reference evidence="7" key="1">
    <citation type="journal article" date="2019" name="Int. J. Syst. Evol. Microbiol.">
        <title>The Global Catalogue of Microorganisms (GCM) 10K type strain sequencing project: providing services to taxonomists for standard genome sequencing and annotation.</title>
        <authorList>
            <consortium name="The Broad Institute Genomics Platform"/>
            <consortium name="The Broad Institute Genome Sequencing Center for Infectious Disease"/>
            <person name="Wu L."/>
            <person name="Ma J."/>
        </authorList>
    </citation>
    <scope>NUCLEOTIDE SEQUENCE [LARGE SCALE GENOMIC DNA]</scope>
    <source>
        <strain evidence="7">JCM 4788</strain>
    </source>
</reference>
<dbReference type="Pfam" id="PF00668">
    <property type="entry name" value="Condensation"/>
    <property type="match status" value="2"/>
</dbReference>
<evidence type="ECO:0000313" key="6">
    <source>
        <dbReference type="EMBL" id="GAA0418115.1"/>
    </source>
</evidence>
<dbReference type="PANTHER" id="PTHR45527">
    <property type="entry name" value="NONRIBOSOMAL PEPTIDE SYNTHETASE"/>
    <property type="match status" value="1"/>
</dbReference>
<dbReference type="InterPro" id="IPR010071">
    <property type="entry name" value="AA_adenyl_dom"/>
</dbReference>
<dbReference type="InterPro" id="IPR001242">
    <property type="entry name" value="Condensation_dom"/>
</dbReference>
<dbReference type="InterPro" id="IPR006162">
    <property type="entry name" value="Ppantetheine_attach_site"/>
</dbReference>
<dbReference type="PROSITE" id="PS50075">
    <property type="entry name" value="CARRIER"/>
    <property type="match status" value="3"/>
</dbReference>
<dbReference type="SUPFAM" id="SSF56801">
    <property type="entry name" value="Acetyl-CoA synthetase-like"/>
    <property type="match status" value="3"/>
</dbReference>
<dbReference type="Gene3D" id="3.30.300.30">
    <property type="match status" value="3"/>
</dbReference>
<name>A0ABP3IQU5_9ACTN</name>
<dbReference type="Gene3D" id="3.30.559.30">
    <property type="entry name" value="Nonribosomal peptide synthetase, condensation domain"/>
    <property type="match status" value="2"/>
</dbReference>
<dbReference type="SUPFAM" id="SSF53474">
    <property type="entry name" value="alpha/beta-Hydrolases"/>
    <property type="match status" value="1"/>
</dbReference>
<gene>
    <name evidence="6" type="ORF">GCM10010357_44300</name>
</gene>
<dbReference type="InterPro" id="IPR001031">
    <property type="entry name" value="Thioesterase"/>
</dbReference>
<dbReference type="NCBIfam" id="NF003417">
    <property type="entry name" value="PRK04813.1"/>
    <property type="match status" value="3"/>
</dbReference>
<dbReference type="InterPro" id="IPR025110">
    <property type="entry name" value="AMP-bd_C"/>
</dbReference>
<dbReference type="Gene3D" id="3.30.559.10">
    <property type="entry name" value="Chloramphenicol acetyltransferase-like domain"/>
    <property type="match status" value="2"/>
</dbReference>
<evidence type="ECO:0000313" key="7">
    <source>
        <dbReference type="Proteomes" id="UP001500879"/>
    </source>
</evidence>
<comment type="cofactor">
    <cofactor evidence="1">
        <name>pantetheine 4'-phosphate</name>
        <dbReference type="ChEBI" id="CHEBI:47942"/>
    </cofactor>
</comment>
<dbReference type="InterPro" id="IPR009081">
    <property type="entry name" value="PP-bd_ACP"/>
</dbReference>
<dbReference type="InterPro" id="IPR000873">
    <property type="entry name" value="AMP-dep_synth/lig_dom"/>
</dbReference>